<keyword evidence="3" id="KW-1185">Reference proteome</keyword>
<dbReference type="OrthoDB" id="4506732at2759"/>
<accession>A0A1L9WXM4</accession>
<dbReference type="RefSeq" id="XP_020057258.1">
    <property type="nucleotide sequence ID" value="XM_020201099.1"/>
</dbReference>
<dbReference type="Proteomes" id="UP000184546">
    <property type="component" value="Unassembled WGS sequence"/>
</dbReference>
<gene>
    <name evidence="2" type="ORF">ASPACDRAFT_42419</name>
</gene>
<sequence length="83" mass="8410">MKFSIAVVASVLVATGVAMPIPVRYMPLTPTPNTTVDLQAPSPSEAPSMNGADLMSALQSIGGLDGVLKSIQISSPLTSALGQ</sequence>
<protein>
    <submittedName>
        <fullName evidence="2">Uncharacterized protein</fullName>
    </submittedName>
</protein>
<dbReference type="OMA" id="FSMIEGM"/>
<proteinExistence type="predicted"/>
<organism evidence="2 3">
    <name type="scientific">Aspergillus aculeatus (strain ATCC 16872 / CBS 172.66 / WB 5094)</name>
    <dbReference type="NCBI Taxonomy" id="690307"/>
    <lineage>
        <taxon>Eukaryota</taxon>
        <taxon>Fungi</taxon>
        <taxon>Dikarya</taxon>
        <taxon>Ascomycota</taxon>
        <taxon>Pezizomycotina</taxon>
        <taxon>Eurotiomycetes</taxon>
        <taxon>Eurotiomycetidae</taxon>
        <taxon>Eurotiales</taxon>
        <taxon>Aspergillaceae</taxon>
        <taxon>Aspergillus</taxon>
        <taxon>Aspergillus subgen. Circumdati</taxon>
    </lineage>
</organism>
<dbReference type="AlphaFoldDB" id="A0A1L9WXM4"/>
<evidence type="ECO:0000313" key="3">
    <source>
        <dbReference type="Proteomes" id="UP000184546"/>
    </source>
</evidence>
<feature type="chain" id="PRO_5012115107" evidence="1">
    <location>
        <begin position="19"/>
        <end position="83"/>
    </location>
</feature>
<dbReference type="EMBL" id="KV878975">
    <property type="protein sequence ID" value="OJK00919.1"/>
    <property type="molecule type" value="Genomic_DNA"/>
</dbReference>
<name>A0A1L9WXM4_ASPA1</name>
<evidence type="ECO:0000313" key="2">
    <source>
        <dbReference type="EMBL" id="OJK00919.1"/>
    </source>
</evidence>
<reference evidence="3" key="1">
    <citation type="journal article" date="2017" name="Genome Biol.">
        <title>Comparative genomics reveals high biological diversity and specific adaptations in the industrially and medically important fungal genus Aspergillus.</title>
        <authorList>
            <person name="de Vries R.P."/>
            <person name="Riley R."/>
            <person name="Wiebenga A."/>
            <person name="Aguilar-Osorio G."/>
            <person name="Amillis S."/>
            <person name="Uchima C.A."/>
            <person name="Anderluh G."/>
            <person name="Asadollahi M."/>
            <person name="Askin M."/>
            <person name="Barry K."/>
            <person name="Battaglia E."/>
            <person name="Bayram O."/>
            <person name="Benocci T."/>
            <person name="Braus-Stromeyer S.A."/>
            <person name="Caldana C."/>
            <person name="Canovas D."/>
            <person name="Cerqueira G.C."/>
            <person name="Chen F."/>
            <person name="Chen W."/>
            <person name="Choi C."/>
            <person name="Clum A."/>
            <person name="Dos Santos R.A."/>
            <person name="Damasio A.R."/>
            <person name="Diallinas G."/>
            <person name="Emri T."/>
            <person name="Fekete E."/>
            <person name="Flipphi M."/>
            <person name="Freyberg S."/>
            <person name="Gallo A."/>
            <person name="Gournas C."/>
            <person name="Habgood R."/>
            <person name="Hainaut M."/>
            <person name="Harispe M.L."/>
            <person name="Henrissat B."/>
            <person name="Hilden K.S."/>
            <person name="Hope R."/>
            <person name="Hossain A."/>
            <person name="Karabika E."/>
            <person name="Karaffa L."/>
            <person name="Karanyi Z."/>
            <person name="Krasevec N."/>
            <person name="Kuo A."/>
            <person name="Kusch H."/>
            <person name="LaButti K."/>
            <person name="Lagendijk E.L."/>
            <person name="Lapidus A."/>
            <person name="Levasseur A."/>
            <person name="Lindquist E."/>
            <person name="Lipzen A."/>
            <person name="Logrieco A.F."/>
            <person name="MacCabe A."/>
            <person name="Maekelae M.R."/>
            <person name="Malavazi I."/>
            <person name="Melin P."/>
            <person name="Meyer V."/>
            <person name="Mielnichuk N."/>
            <person name="Miskei M."/>
            <person name="Molnar A.P."/>
            <person name="Mule G."/>
            <person name="Ngan C.Y."/>
            <person name="Orejas M."/>
            <person name="Orosz E."/>
            <person name="Ouedraogo J.P."/>
            <person name="Overkamp K.M."/>
            <person name="Park H.-S."/>
            <person name="Perrone G."/>
            <person name="Piumi F."/>
            <person name="Punt P.J."/>
            <person name="Ram A.F."/>
            <person name="Ramon A."/>
            <person name="Rauscher S."/>
            <person name="Record E."/>
            <person name="Riano-Pachon D.M."/>
            <person name="Robert V."/>
            <person name="Roehrig J."/>
            <person name="Ruller R."/>
            <person name="Salamov A."/>
            <person name="Salih N.S."/>
            <person name="Samson R.A."/>
            <person name="Sandor E."/>
            <person name="Sanguinetti M."/>
            <person name="Schuetze T."/>
            <person name="Sepcic K."/>
            <person name="Shelest E."/>
            <person name="Sherlock G."/>
            <person name="Sophianopoulou V."/>
            <person name="Squina F.M."/>
            <person name="Sun H."/>
            <person name="Susca A."/>
            <person name="Todd R.B."/>
            <person name="Tsang A."/>
            <person name="Unkles S.E."/>
            <person name="van de Wiele N."/>
            <person name="van Rossen-Uffink D."/>
            <person name="Oliveira J.V."/>
            <person name="Vesth T.C."/>
            <person name="Visser J."/>
            <person name="Yu J.-H."/>
            <person name="Zhou M."/>
            <person name="Andersen M.R."/>
            <person name="Archer D.B."/>
            <person name="Baker S.E."/>
            <person name="Benoit I."/>
            <person name="Brakhage A.A."/>
            <person name="Braus G.H."/>
            <person name="Fischer R."/>
            <person name="Frisvad J.C."/>
            <person name="Goldman G.H."/>
            <person name="Houbraken J."/>
            <person name="Oakley B."/>
            <person name="Pocsi I."/>
            <person name="Scazzocchio C."/>
            <person name="Seiboth B."/>
            <person name="vanKuyk P.A."/>
            <person name="Wortman J."/>
            <person name="Dyer P.S."/>
            <person name="Grigoriev I.V."/>
        </authorList>
    </citation>
    <scope>NUCLEOTIDE SEQUENCE [LARGE SCALE GENOMIC DNA]</scope>
    <source>
        <strain evidence="3">ATCC 16872 / CBS 172.66 / WB 5094</strain>
    </source>
</reference>
<dbReference type="GeneID" id="30974913"/>
<evidence type="ECO:0000256" key="1">
    <source>
        <dbReference type="SAM" id="SignalP"/>
    </source>
</evidence>
<dbReference type="VEuPathDB" id="FungiDB:ASPACDRAFT_42419"/>
<keyword evidence="1" id="KW-0732">Signal</keyword>
<feature type="signal peptide" evidence="1">
    <location>
        <begin position="1"/>
        <end position="18"/>
    </location>
</feature>